<gene>
    <name evidence="1" type="ORF">PLOB_00022486</name>
</gene>
<dbReference type="EMBL" id="CALNXK010000264">
    <property type="protein sequence ID" value="CAH3179844.1"/>
    <property type="molecule type" value="Genomic_DNA"/>
</dbReference>
<protein>
    <submittedName>
        <fullName evidence="1">Uncharacterized protein</fullName>
    </submittedName>
</protein>
<dbReference type="Proteomes" id="UP001159405">
    <property type="component" value="Unassembled WGS sequence"/>
</dbReference>
<proteinExistence type="predicted"/>
<keyword evidence="2" id="KW-1185">Reference proteome</keyword>
<sequence length="121" mass="14032">ELEQYSRRDCLEIRGIPKNSSGMREDTNKIVIELGRKIGIELKKEDISTSHRLPSKKLYRARKVLKQDLGFSKENRICINESLTQSNRDQHEGSKVIQITNAKAFWKRGEEMSYAQVMIPP</sequence>
<comment type="caution">
    <text evidence="1">The sequence shown here is derived from an EMBL/GenBank/DDBJ whole genome shotgun (WGS) entry which is preliminary data.</text>
</comment>
<evidence type="ECO:0000313" key="1">
    <source>
        <dbReference type="EMBL" id="CAH3179844.1"/>
    </source>
</evidence>
<evidence type="ECO:0000313" key="2">
    <source>
        <dbReference type="Proteomes" id="UP001159405"/>
    </source>
</evidence>
<organism evidence="1 2">
    <name type="scientific">Porites lobata</name>
    <dbReference type="NCBI Taxonomy" id="104759"/>
    <lineage>
        <taxon>Eukaryota</taxon>
        <taxon>Metazoa</taxon>
        <taxon>Cnidaria</taxon>
        <taxon>Anthozoa</taxon>
        <taxon>Hexacorallia</taxon>
        <taxon>Scleractinia</taxon>
        <taxon>Fungiina</taxon>
        <taxon>Poritidae</taxon>
        <taxon>Porites</taxon>
    </lineage>
</organism>
<name>A0ABN8RNY3_9CNID</name>
<feature type="non-terminal residue" evidence="1">
    <location>
        <position position="1"/>
    </location>
</feature>
<accession>A0ABN8RNY3</accession>
<reference evidence="1 2" key="1">
    <citation type="submission" date="2022-05" db="EMBL/GenBank/DDBJ databases">
        <authorList>
            <consortium name="Genoscope - CEA"/>
            <person name="William W."/>
        </authorList>
    </citation>
    <scope>NUCLEOTIDE SEQUENCE [LARGE SCALE GENOMIC DNA]</scope>
</reference>